<evidence type="ECO:0000256" key="1">
    <source>
        <dbReference type="SAM" id="Phobius"/>
    </source>
</evidence>
<comment type="caution">
    <text evidence="2">The sequence shown here is derived from an EMBL/GenBank/DDBJ whole genome shotgun (WGS) entry which is preliminary data.</text>
</comment>
<reference evidence="2 3" key="1">
    <citation type="submission" date="2020-08" db="EMBL/GenBank/DDBJ databases">
        <title>Genomic Encyclopedia of Type Strains, Phase III (KMG-III): the genomes of soil and plant-associated and newly described type strains.</title>
        <authorList>
            <person name="Whitman W."/>
        </authorList>
    </citation>
    <scope>NUCLEOTIDE SEQUENCE [LARGE SCALE GENOMIC DNA]</scope>
    <source>
        <strain evidence="2 3">CECT 3226</strain>
    </source>
</reference>
<evidence type="ECO:0008006" key="4">
    <source>
        <dbReference type="Google" id="ProtNLM"/>
    </source>
</evidence>
<keyword evidence="1" id="KW-1133">Transmembrane helix</keyword>
<name>A0A7W8FAK0_9ACTN</name>
<gene>
    <name evidence="2" type="ORF">FHS32_004067</name>
</gene>
<proteinExistence type="predicted"/>
<keyword evidence="1" id="KW-0812">Transmembrane</keyword>
<evidence type="ECO:0000313" key="2">
    <source>
        <dbReference type="EMBL" id="MBB5127325.1"/>
    </source>
</evidence>
<feature type="transmembrane region" description="Helical" evidence="1">
    <location>
        <begin position="25"/>
        <end position="47"/>
    </location>
</feature>
<keyword evidence="3" id="KW-1185">Reference proteome</keyword>
<organism evidence="2 3">
    <name type="scientific">Streptomyces griseoloalbus</name>
    <dbReference type="NCBI Taxonomy" id="67303"/>
    <lineage>
        <taxon>Bacteria</taxon>
        <taxon>Bacillati</taxon>
        <taxon>Actinomycetota</taxon>
        <taxon>Actinomycetes</taxon>
        <taxon>Kitasatosporales</taxon>
        <taxon>Streptomycetaceae</taxon>
        <taxon>Streptomyces</taxon>
    </lineage>
</organism>
<evidence type="ECO:0000313" key="3">
    <source>
        <dbReference type="Proteomes" id="UP000568022"/>
    </source>
</evidence>
<protein>
    <recommendedName>
        <fullName evidence="4">Secreted protein</fullName>
    </recommendedName>
</protein>
<dbReference type="Proteomes" id="UP000568022">
    <property type="component" value="Unassembled WGS sequence"/>
</dbReference>
<keyword evidence="1" id="KW-0472">Membrane</keyword>
<dbReference type="EMBL" id="JACHJE010000008">
    <property type="protein sequence ID" value="MBB5127325.1"/>
    <property type="molecule type" value="Genomic_DNA"/>
</dbReference>
<sequence length="265" mass="28378">MSETPYEPVGSEVPAREPARRGRRIAAVAGSLLLAGAVVAGVGYTAVTVNGADRDAGAPSWKFPKAVAGTEKEPAPRGLAGMLVPYGYDNSLRGPDLGEFGSDAQLSGARATALQKESLRDLPRSERKRLEREIDRRRITGMAMRSYVSGSASVYQEEDVYTVAIVLAQMDNRDAVRDLARFQTDFLDSLDIFRKGPEIEGHKDADCYLPPKDEDEALDTMFCSAHVGDVLVTVTADGVAPLDTAGVAVLLGQQLDRIAEPGKAV</sequence>
<accession>A0A7W8FAK0</accession>
<dbReference type="AlphaFoldDB" id="A0A7W8FAK0"/>